<evidence type="ECO:0000256" key="1">
    <source>
        <dbReference type="ARBA" id="ARBA00007584"/>
    </source>
</evidence>
<dbReference type="RefSeq" id="XP_064766555.1">
    <property type="nucleotide sequence ID" value="XM_064914977.1"/>
</dbReference>
<dbReference type="EMBL" id="JBBJBU010000011">
    <property type="protein sequence ID" value="KAK7203522.1"/>
    <property type="molecule type" value="Genomic_DNA"/>
</dbReference>
<dbReference type="PANTHER" id="PTHR12499">
    <property type="entry name" value="OPTIC ATROPHY 3 PROTEIN OPA3"/>
    <property type="match status" value="1"/>
</dbReference>
<sequence>MSTIALKIGTLLIRTIAKPIANGVKSRAKVSGPFRKTCIAVAQVLHSTDVRLRQSLMGKAGTQKVRPLNDAKAIEMGANFLSETLLFAVAAGVVIFESVRSSRKATTRHETTAEDIALLKEEVAQLRAIISKLSPDDSSAMKISEYSSSSSTSTSDNDPSTTSATSPYSSPYESSTPAQSTPSVHKFPGIRYDTQNNYIIIPAHGPSTPSSSTGEEQRPHKNYIMTSNSLVARMEDLSPDPSASGIVRKASVGGSSLTKRSHNSCRL</sequence>
<dbReference type="Pfam" id="PF07047">
    <property type="entry name" value="OPA3"/>
    <property type="match status" value="1"/>
</dbReference>
<evidence type="ECO:0000313" key="4">
    <source>
        <dbReference type="EMBL" id="KAK7203522.1"/>
    </source>
</evidence>
<reference evidence="4 5" key="1">
    <citation type="submission" date="2024-03" db="EMBL/GenBank/DDBJ databases">
        <title>Genome-scale model development and genomic sequencing of the oleaginous clade Lipomyces.</title>
        <authorList>
            <consortium name="Lawrence Berkeley National Laboratory"/>
            <person name="Czajka J.J."/>
            <person name="Han Y."/>
            <person name="Kim J."/>
            <person name="Mondo S.J."/>
            <person name="Hofstad B.A."/>
            <person name="Robles A."/>
            <person name="Haridas S."/>
            <person name="Riley R."/>
            <person name="LaButti K."/>
            <person name="Pangilinan J."/>
            <person name="Andreopoulos W."/>
            <person name="Lipzen A."/>
            <person name="Yan J."/>
            <person name="Wang M."/>
            <person name="Ng V."/>
            <person name="Grigoriev I.V."/>
            <person name="Spatafora J.W."/>
            <person name="Magnuson J.K."/>
            <person name="Baker S.E."/>
            <person name="Pomraning K.R."/>
        </authorList>
    </citation>
    <scope>NUCLEOTIDE SEQUENCE [LARGE SCALE GENOMIC DNA]</scope>
    <source>
        <strain evidence="4 5">Phaff 52-87</strain>
    </source>
</reference>
<dbReference type="InterPro" id="IPR010754">
    <property type="entry name" value="OPA3-like"/>
</dbReference>
<keyword evidence="5" id="KW-1185">Reference proteome</keyword>
<gene>
    <name evidence="4" type="ORF">BZA70DRAFT_312185</name>
</gene>
<dbReference type="PANTHER" id="PTHR12499:SF0">
    <property type="entry name" value="OPTIC ATROPHY 3 PROTEIN"/>
    <property type="match status" value="1"/>
</dbReference>
<evidence type="ECO:0000313" key="5">
    <source>
        <dbReference type="Proteomes" id="UP001498771"/>
    </source>
</evidence>
<comment type="caution">
    <text evidence="4">The sequence shown here is derived from an EMBL/GenBank/DDBJ whole genome shotgun (WGS) entry which is preliminary data.</text>
</comment>
<accession>A0ABR1F161</accession>
<feature type="compositionally biased region" description="Low complexity" evidence="3">
    <location>
        <begin position="139"/>
        <end position="178"/>
    </location>
</feature>
<comment type="similarity">
    <text evidence="1">Belongs to the OPA3 family.</text>
</comment>
<dbReference type="GeneID" id="90040489"/>
<keyword evidence="2" id="KW-0175">Coiled coil</keyword>
<evidence type="ECO:0000256" key="2">
    <source>
        <dbReference type="ARBA" id="ARBA00023054"/>
    </source>
</evidence>
<dbReference type="Proteomes" id="UP001498771">
    <property type="component" value="Unassembled WGS sequence"/>
</dbReference>
<protein>
    <submittedName>
        <fullName evidence="4">Optic atrophy 3 protein-domain-containing protein</fullName>
    </submittedName>
</protein>
<feature type="region of interest" description="Disordered" evidence="3">
    <location>
        <begin position="139"/>
        <end position="189"/>
    </location>
</feature>
<evidence type="ECO:0000256" key="3">
    <source>
        <dbReference type="SAM" id="MobiDB-lite"/>
    </source>
</evidence>
<proteinExistence type="inferred from homology"/>
<name>A0ABR1F161_9ASCO</name>
<organism evidence="4 5">
    <name type="scientific">Myxozyma melibiosi</name>
    <dbReference type="NCBI Taxonomy" id="54550"/>
    <lineage>
        <taxon>Eukaryota</taxon>
        <taxon>Fungi</taxon>
        <taxon>Dikarya</taxon>
        <taxon>Ascomycota</taxon>
        <taxon>Saccharomycotina</taxon>
        <taxon>Lipomycetes</taxon>
        <taxon>Lipomycetales</taxon>
        <taxon>Lipomycetaceae</taxon>
        <taxon>Myxozyma</taxon>
    </lineage>
</organism>